<gene>
    <name evidence="2" type="ORF">C9374_014304</name>
</gene>
<evidence type="ECO:0000313" key="3">
    <source>
        <dbReference type="Proteomes" id="UP000816034"/>
    </source>
</evidence>
<sequence length="583" mass="66570">MHSKQGNQLLEISRKSCKRIELLQHGGTVLQNSEQACKLFEEDDDYFDDGNGLFDDDDQQDQLAPPAPHQQQQQSIISSNQVASEPYTYWYHSVPYPEESHALTILYKNRLFEVRISMQDIAVHTLLDALNVALIDPEKYSGPTGRTIDVDSEDYKEIAKLKWQTYMESRFSSRKPKPLPASNNNNDEMYDDELLNSMITPHVMSERISCNMASFNSTNLSLQDTYVLFQAICVDEQTGLAYMFGGAIHSFPRKVSKLFVAIDLERLCIIETAEIDDIVPLEGHSMVKRGDKLYVFGGNTTGSLFLNDLFEIDISEFEEYCLELRRRDEQGLGTDDLVMPTPKARQITATNHNIVTNRAYHTAEYLPKYDVMVSYAGKVRKGPDAPMLNEILIYHFKRNEFQIIQSENILNPSISTSTLPRAHVCHSTRVYGYEKHYFNANYKFASGLENCYQMGVYGGCKSTEYDDDATHDPHLYIFSFIPHGQHKNPTALNSSSSYLLDVYITKILIVERVSSTYTNVTWVPQSSSFYFLGSYSAQSRNKLSIFTMNFSDTGTIERQFQHRLVPLLNAKHFTDISLEFSAN</sequence>
<organism evidence="2 3">
    <name type="scientific">Naegleria lovaniensis</name>
    <name type="common">Amoeba</name>
    <dbReference type="NCBI Taxonomy" id="51637"/>
    <lineage>
        <taxon>Eukaryota</taxon>
        <taxon>Discoba</taxon>
        <taxon>Heterolobosea</taxon>
        <taxon>Tetramitia</taxon>
        <taxon>Eutetramitia</taxon>
        <taxon>Vahlkampfiidae</taxon>
        <taxon>Naegleria</taxon>
    </lineage>
</organism>
<evidence type="ECO:0000256" key="1">
    <source>
        <dbReference type="SAM" id="MobiDB-lite"/>
    </source>
</evidence>
<dbReference type="Proteomes" id="UP000816034">
    <property type="component" value="Unassembled WGS sequence"/>
</dbReference>
<feature type="compositionally biased region" description="Acidic residues" evidence="1">
    <location>
        <begin position="48"/>
        <end position="60"/>
    </location>
</feature>
<reference evidence="2 3" key="1">
    <citation type="journal article" date="2018" name="BMC Genomics">
        <title>The genome of Naegleria lovaniensis, the basis for a comparative approach to unravel pathogenicity factors of the human pathogenic amoeba N. fowleri.</title>
        <authorList>
            <person name="Liechti N."/>
            <person name="Schurch N."/>
            <person name="Bruggmann R."/>
            <person name="Wittwer M."/>
        </authorList>
    </citation>
    <scope>NUCLEOTIDE SEQUENCE [LARGE SCALE GENOMIC DNA]</scope>
    <source>
        <strain evidence="2 3">ATCC 30569</strain>
    </source>
</reference>
<dbReference type="Gene3D" id="2.120.10.80">
    <property type="entry name" value="Kelch-type beta propeller"/>
    <property type="match status" value="1"/>
</dbReference>
<dbReference type="SUPFAM" id="SSF117281">
    <property type="entry name" value="Kelch motif"/>
    <property type="match status" value="1"/>
</dbReference>
<dbReference type="GeneID" id="68106757"/>
<comment type="caution">
    <text evidence="2">The sequence shown here is derived from an EMBL/GenBank/DDBJ whole genome shotgun (WGS) entry which is preliminary data.</text>
</comment>
<feature type="compositionally biased region" description="Low complexity" evidence="1">
    <location>
        <begin position="61"/>
        <end position="74"/>
    </location>
</feature>
<name>A0AA88GAZ4_NAELO</name>
<accession>A0AA88GAZ4</accession>
<dbReference type="AlphaFoldDB" id="A0AA88GAZ4"/>
<evidence type="ECO:0000313" key="2">
    <source>
        <dbReference type="EMBL" id="KAG2370713.1"/>
    </source>
</evidence>
<feature type="region of interest" description="Disordered" evidence="1">
    <location>
        <begin position="48"/>
        <end position="74"/>
    </location>
</feature>
<dbReference type="RefSeq" id="XP_044541577.1">
    <property type="nucleotide sequence ID" value="XM_044690277.1"/>
</dbReference>
<keyword evidence="3" id="KW-1185">Reference proteome</keyword>
<proteinExistence type="predicted"/>
<dbReference type="InterPro" id="IPR015915">
    <property type="entry name" value="Kelch-typ_b-propeller"/>
</dbReference>
<dbReference type="EMBL" id="PYSW02000086">
    <property type="protein sequence ID" value="KAG2370713.1"/>
    <property type="molecule type" value="Genomic_DNA"/>
</dbReference>
<protein>
    <submittedName>
        <fullName evidence="2">Uncharacterized protein</fullName>
    </submittedName>
</protein>